<proteinExistence type="predicted"/>
<organism evidence="4 5">
    <name type="scientific">Temperatibacter marinus</name>
    <dbReference type="NCBI Taxonomy" id="1456591"/>
    <lineage>
        <taxon>Bacteria</taxon>
        <taxon>Pseudomonadati</taxon>
        <taxon>Pseudomonadota</taxon>
        <taxon>Alphaproteobacteria</taxon>
        <taxon>Kordiimonadales</taxon>
        <taxon>Temperatibacteraceae</taxon>
        <taxon>Temperatibacter</taxon>
    </lineage>
</organism>
<evidence type="ECO:0000313" key="5">
    <source>
        <dbReference type="Proteomes" id="UP001268683"/>
    </source>
</evidence>
<dbReference type="SUPFAM" id="SSF46689">
    <property type="entry name" value="Homeodomain-like"/>
    <property type="match status" value="1"/>
</dbReference>
<accession>A0AA52EHP3</accession>
<evidence type="ECO:0000256" key="1">
    <source>
        <dbReference type="ARBA" id="ARBA00023125"/>
    </source>
</evidence>
<dbReference type="InterPro" id="IPR009057">
    <property type="entry name" value="Homeodomain-like_sf"/>
</dbReference>
<keyword evidence="5" id="KW-1185">Reference proteome</keyword>
<dbReference type="KEGG" id="tmk:QGN29_01200"/>
<protein>
    <submittedName>
        <fullName evidence="4">TetR/AcrR family transcriptional regulator</fullName>
    </submittedName>
</protein>
<dbReference type="InterPro" id="IPR050109">
    <property type="entry name" value="HTH-type_TetR-like_transc_reg"/>
</dbReference>
<dbReference type="InterPro" id="IPR001647">
    <property type="entry name" value="HTH_TetR"/>
</dbReference>
<dbReference type="PRINTS" id="PR00455">
    <property type="entry name" value="HTHTETR"/>
</dbReference>
<dbReference type="RefSeq" id="WP_310798824.1">
    <property type="nucleotide sequence ID" value="NZ_CP123872.1"/>
</dbReference>
<dbReference type="PROSITE" id="PS50977">
    <property type="entry name" value="HTH_TETR_2"/>
    <property type="match status" value="1"/>
</dbReference>
<feature type="DNA-binding region" description="H-T-H motif" evidence="2">
    <location>
        <begin position="33"/>
        <end position="52"/>
    </location>
</feature>
<feature type="domain" description="HTH tetR-type" evidence="3">
    <location>
        <begin position="10"/>
        <end position="70"/>
    </location>
</feature>
<dbReference type="Proteomes" id="UP001268683">
    <property type="component" value="Chromosome"/>
</dbReference>
<evidence type="ECO:0000313" key="4">
    <source>
        <dbReference type="EMBL" id="WND02980.1"/>
    </source>
</evidence>
<dbReference type="PANTHER" id="PTHR30055">
    <property type="entry name" value="HTH-TYPE TRANSCRIPTIONAL REGULATOR RUTR"/>
    <property type="match status" value="1"/>
</dbReference>
<keyword evidence="1 2" id="KW-0238">DNA-binding</keyword>
<name>A0AA52EHP3_9PROT</name>
<dbReference type="GO" id="GO:0003700">
    <property type="term" value="F:DNA-binding transcription factor activity"/>
    <property type="evidence" value="ECO:0007669"/>
    <property type="project" value="TreeGrafter"/>
</dbReference>
<reference evidence="4" key="1">
    <citation type="submission" date="2023-04" db="EMBL/GenBank/DDBJ databases">
        <title>Complete genome sequence of Temperatibacter marinus.</title>
        <authorList>
            <person name="Rong J.-C."/>
            <person name="Yi M.-L."/>
            <person name="Zhao Q."/>
        </authorList>
    </citation>
    <scope>NUCLEOTIDE SEQUENCE</scope>
    <source>
        <strain evidence="4">NBRC 110045</strain>
    </source>
</reference>
<evidence type="ECO:0000256" key="2">
    <source>
        <dbReference type="PROSITE-ProRule" id="PRU00335"/>
    </source>
</evidence>
<evidence type="ECO:0000259" key="3">
    <source>
        <dbReference type="PROSITE" id="PS50977"/>
    </source>
</evidence>
<gene>
    <name evidence="4" type="ORF">QGN29_01200</name>
</gene>
<dbReference type="PANTHER" id="PTHR30055:SF226">
    <property type="entry name" value="HTH-TYPE TRANSCRIPTIONAL REGULATOR PKSA"/>
    <property type="match status" value="1"/>
</dbReference>
<dbReference type="EMBL" id="CP123872">
    <property type="protein sequence ID" value="WND02980.1"/>
    <property type="molecule type" value="Genomic_DNA"/>
</dbReference>
<dbReference type="Gene3D" id="1.10.357.10">
    <property type="entry name" value="Tetracycline Repressor, domain 2"/>
    <property type="match status" value="1"/>
</dbReference>
<sequence>MSGLREKQKKQRRALIEAAAIKLFEDKGFELTTIDEIAEEALVSPATVYNYYGTKGELLLALVARGEEGTQSRLAEFVQRADQDAPADLIGDIICGNMQDTLNYLSRELWGHVVAYVATTNDPEVGPRYIDTIADYLVEALQQTLIKYMENGRLKKVDAAHFSTVLSRLERNHFLGFIYLKSLTQEEMLEGVRRDVILLVETLE</sequence>
<dbReference type="GO" id="GO:0000976">
    <property type="term" value="F:transcription cis-regulatory region binding"/>
    <property type="evidence" value="ECO:0007669"/>
    <property type="project" value="TreeGrafter"/>
</dbReference>
<dbReference type="AlphaFoldDB" id="A0AA52EHP3"/>
<dbReference type="Pfam" id="PF00440">
    <property type="entry name" value="TetR_N"/>
    <property type="match status" value="1"/>
</dbReference>